<feature type="compositionally biased region" description="Low complexity" evidence="8">
    <location>
        <begin position="563"/>
        <end position="578"/>
    </location>
</feature>
<feature type="domain" description="Rhodanese" evidence="9">
    <location>
        <begin position="406"/>
        <end position="530"/>
    </location>
</feature>
<dbReference type="Gene3D" id="3.40.250.10">
    <property type="entry name" value="Rhodanese-like domain"/>
    <property type="match status" value="1"/>
</dbReference>
<dbReference type="Proteomes" id="UP001383192">
    <property type="component" value="Unassembled WGS sequence"/>
</dbReference>
<feature type="region of interest" description="Disordered" evidence="8">
    <location>
        <begin position="551"/>
        <end position="687"/>
    </location>
</feature>
<feature type="region of interest" description="Disordered" evidence="8">
    <location>
        <begin position="214"/>
        <end position="305"/>
    </location>
</feature>
<evidence type="ECO:0000256" key="4">
    <source>
        <dbReference type="ARBA" id="ARBA00022670"/>
    </source>
</evidence>
<dbReference type="SMART" id="SM00450">
    <property type="entry name" value="RHOD"/>
    <property type="match status" value="1"/>
</dbReference>
<feature type="region of interest" description="Disordered" evidence="8">
    <location>
        <begin position="706"/>
        <end position="784"/>
    </location>
</feature>
<dbReference type="InterPro" id="IPR028889">
    <property type="entry name" value="USP"/>
</dbReference>
<feature type="compositionally biased region" description="Low complexity" evidence="8">
    <location>
        <begin position="624"/>
        <end position="633"/>
    </location>
</feature>
<feature type="compositionally biased region" description="Low complexity" evidence="8">
    <location>
        <begin position="282"/>
        <end position="295"/>
    </location>
</feature>
<evidence type="ECO:0000256" key="5">
    <source>
        <dbReference type="ARBA" id="ARBA00022786"/>
    </source>
</evidence>
<organism evidence="11 12">
    <name type="scientific">Paramarasmius palmivorus</name>
    <dbReference type="NCBI Taxonomy" id="297713"/>
    <lineage>
        <taxon>Eukaryota</taxon>
        <taxon>Fungi</taxon>
        <taxon>Dikarya</taxon>
        <taxon>Basidiomycota</taxon>
        <taxon>Agaricomycotina</taxon>
        <taxon>Agaricomycetes</taxon>
        <taxon>Agaricomycetidae</taxon>
        <taxon>Agaricales</taxon>
        <taxon>Marasmiineae</taxon>
        <taxon>Marasmiaceae</taxon>
        <taxon>Paramarasmius</taxon>
    </lineage>
</organism>
<sequence>MSVREIKDRAQEAVQREAKGASALALVKAARNQYLLGKERELEGDLEGALSALARTASLAKMIYSTAEFESEKGGKGGVIKKEILSFLENIPDLVNHTEMVEEKLKAIEKEKQKSQSASPTNGPISKPGGSIADRMKALQSNGLSISTSKRISTQARDIPSPGKSATEPGSSSPIVSSSPLISSSPSFRHSPSAPLSPLAAAPSISSLTSALNGTTISASSPSPHSFVSPSTFGPPSPSSSPSSSPKASNYSISEFNTHFPSIDELDEDPNFALPSVPTGLSSTSNKSTSSRSSKAGADAPLVSPTPHAALRNFIVPVERPSSTPITPTTNLFNSRPASPSRPPIPIKPSNLSASSSSASAVAHGDASHYAHPISQSPSYSNGMPSKTPIPKKNAATPKELKEYMREYKILLLDVRNRAEFDKEHIKAPGAVVCVEPTVLMRSNVSGESLEDSMVIAPNQEALAFKNRDKWDLVVVYDQNSKDFGGPESSLNVLIGAISERAFKKLLRRMPMILVGGLDAWKAEMGTSEVEGSGNSGAGYSDGITSASASASTTSHAQNGLGSSSSSSSSPSIVASRSTHGKNPFANGGPLAVAPSSPSLKSLPISGSASTSSGATEYWTPPVSSSSSSTSTTRNRSETNPGSSRYSHGEHRSNYSMDQRAIHSRTPADSGYPSRFTSPDSSLSRRPAISRAALSSSTTLVQPIAENASVPPMSPTTNGASSITYPSFSRSSASGLPSTSTSPFTPSTRFDIASPPQASISPSLSRRRSDYIDQSQEAVSGLQSRPIDYPELSLSTQHMIRPPPAVASPALERQDNRPRMSSTSAAHLKAPTPPRIESYWPVTYWSDVRIGISGLRNLGNTCYMNAPIQCLSATPPFARFFNEGRWKNAINYTNPLGSKGKLTGAFAKLVYTMWANEIPHQTPHDFKHCISSLNSQYIGTDQHDSQEFLSFLLDGIHEDLNRVVVRPPWNRTPEEEAELERLPPQIASEQEWRAWKLRNDSIIVDFFQGQFRNQMKCLTCNKTSTTYNTFSILSVPIPHGRSGKVPLQRCLDAFFNTEVMEKDDAWDCPQCKVKQRASKQLSLARLPPVLVIHLKRFEANGRFSDKIDTFVDFPLKSLDFTSYMPPPLPAGADHGKLNGGVPLSPDDPRSQIPPYRYDLYGVTNHTGNLSSGHYTAYIASGGGWKYCDDSTIKDVDYKQVVSQKAYVLFYKRTRP</sequence>
<dbReference type="PANTHER" id="PTHR21646:SF95">
    <property type="entry name" value="UBIQUITIN CARBOXYL-TERMINAL HYDROLASE 4-RELATED"/>
    <property type="match status" value="1"/>
</dbReference>
<dbReference type="SUPFAM" id="SSF52821">
    <property type="entry name" value="Rhodanese/Cell cycle control phosphatase"/>
    <property type="match status" value="1"/>
</dbReference>
<dbReference type="CDD" id="cd00158">
    <property type="entry name" value="RHOD"/>
    <property type="match status" value="1"/>
</dbReference>
<feature type="compositionally biased region" description="Low complexity" evidence="8">
    <location>
        <begin position="588"/>
        <end position="616"/>
    </location>
</feature>
<dbReference type="PANTHER" id="PTHR21646">
    <property type="entry name" value="UBIQUITIN CARBOXYL-TERMINAL HYDROLASE"/>
    <property type="match status" value="1"/>
</dbReference>
<comment type="catalytic activity">
    <reaction evidence="1">
        <text>Thiol-dependent hydrolysis of ester, thioester, amide, peptide and isopeptide bonds formed by the C-terminal Gly of ubiquitin (a 76-residue protein attached to proteins as an intracellular targeting signal).</text>
        <dbReference type="EC" id="3.4.19.12"/>
    </reaction>
</comment>
<evidence type="ECO:0000256" key="7">
    <source>
        <dbReference type="ARBA" id="ARBA00022807"/>
    </source>
</evidence>
<dbReference type="InterPro" id="IPR038765">
    <property type="entry name" value="Papain-like_cys_pep_sf"/>
</dbReference>
<feature type="region of interest" description="Disordered" evidence="8">
    <location>
        <begin position="320"/>
        <end position="394"/>
    </location>
</feature>
<evidence type="ECO:0000256" key="8">
    <source>
        <dbReference type="SAM" id="MobiDB-lite"/>
    </source>
</evidence>
<dbReference type="GO" id="GO:0006508">
    <property type="term" value="P:proteolysis"/>
    <property type="evidence" value="ECO:0007669"/>
    <property type="project" value="UniProtKB-KW"/>
</dbReference>
<feature type="compositionally biased region" description="Polar residues" evidence="8">
    <location>
        <begin position="145"/>
        <end position="156"/>
    </location>
</feature>
<dbReference type="InterPro" id="IPR050185">
    <property type="entry name" value="Ub_carboxyl-term_hydrolase"/>
</dbReference>
<feature type="compositionally biased region" description="Low complexity" evidence="8">
    <location>
        <begin position="169"/>
        <end position="200"/>
    </location>
</feature>
<feature type="compositionally biased region" description="Low complexity" evidence="8">
    <location>
        <begin position="729"/>
        <end position="764"/>
    </location>
</feature>
<feature type="compositionally biased region" description="Low complexity" evidence="8">
    <location>
        <begin position="240"/>
        <end position="254"/>
    </location>
</feature>
<evidence type="ECO:0000256" key="2">
    <source>
        <dbReference type="ARBA" id="ARBA00009085"/>
    </source>
</evidence>
<feature type="region of interest" description="Disordered" evidence="8">
    <location>
        <begin position="145"/>
        <end position="200"/>
    </location>
</feature>
<evidence type="ECO:0000256" key="1">
    <source>
        <dbReference type="ARBA" id="ARBA00000707"/>
    </source>
</evidence>
<dbReference type="Pfam" id="PF00581">
    <property type="entry name" value="Rhodanese"/>
    <property type="match status" value="1"/>
</dbReference>
<evidence type="ECO:0000313" key="12">
    <source>
        <dbReference type="Proteomes" id="UP001383192"/>
    </source>
</evidence>
<dbReference type="InterPro" id="IPR001763">
    <property type="entry name" value="Rhodanese-like_dom"/>
</dbReference>
<dbReference type="AlphaFoldDB" id="A0AAW0DZ03"/>
<feature type="compositionally biased region" description="Low complexity" evidence="8">
    <location>
        <begin position="348"/>
        <end position="365"/>
    </location>
</feature>
<keyword evidence="4 11" id="KW-0645">Protease</keyword>
<dbReference type="EC" id="3.4.19.12" evidence="3"/>
<reference evidence="11 12" key="1">
    <citation type="submission" date="2024-01" db="EMBL/GenBank/DDBJ databases">
        <title>A draft genome for a cacao thread blight-causing isolate of Paramarasmius palmivorus.</title>
        <authorList>
            <person name="Baruah I.K."/>
            <person name="Bukari Y."/>
            <person name="Amoako-Attah I."/>
            <person name="Meinhardt L.W."/>
            <person name="Bailey B.A."/>
            <person name="Cohen S.P."/>
        </authorList>
    </citation>
    <scope>NUCLEOTIDE SEQUENCE [LARGE SCALE GENOMIC DNA]</scope>
    <source>
        <strain evidence="11 12">GH-12</strain>
    </source>
</reference>
<evidence type="ECO:0000256" key="3">
    <source>
        <dbReference type="ARBA" id="ARBA00012759"/>
    </source>
</evidence>
<name>A0AAW0DZ03_9AGAR</name>
<dbReference type="PROSITE" id="PS50235">
    <property type="entry name" value="USP_3"/>
    <property type="match status" value="1"/>
</dbReference>
<evidence type="ECO:0000259" key="9">
    <source>
        <dbReference type="PROSITE" id="PS50206"/>
    </source>
</evidence>
<proteinExistence type="inferred from homology"/>
<dbReference type="GO" id="GO:0004843">
    <property type="term" value="F:cysteine-type deubiquitinase activity"/>
    <property type="evidence" value="ECO:0007669"/>
    <property type="project" value="UniProtKB-EC"/>
</dbReference>
<dbReference type="SUPFAM" id="SSF54001">
    <property type="entry name" value="Cysteine proteinases"/>
    <property type="match status" value="1"/>
</dbReference>
<accession>A0AAW0DZ03</accession>
<dbReference type="EMBL" id="JAYKXP010000007">
    <property type="protein sequence ID" value="KAK7056503.1"/>
    <property type="molecule type" value="Genomic_DNA"/>
</dbReference>
<feature type="compositionally biased region" description="Polar residues" evidence="8">
    <location>
        <begin position="321"/>
        <end position="334"/>
    </location>
</feature>
<dbReference type="Pfam" id="PF00443">
    <property type="entry name" value="UCH"/>
    <property type="match status" value="1"/>
</dbReference>
<feature type="compositionally biased region" description="Polar residues" evidence="8">
    <location>
        <begin position="675"/>
        <end position="684"/>
    </location>
</feature>
<feature type="compositionally biased region" description="Low complexity" evidence="8">
    <location>
        <begin position="214"/>
        <end position="232"/>
    </location>
</feature>
<feature type="domain" description="USP" evidence="10">
    <location>
        <begin position="853"/>
        <end position="1213"/>
    </location>
</feature>
<dbReference type="PROSITE" id="PS00973">
    <property type="entry name" value="USP_2"/>
    <property type="match status" value="1"/>
</dbReference>
<protein>
    <recommendedName>
        <fullName evidence="3">ubiquitinyl hydrolase 1</fullName>
        <ecNumber evidence="3">3.4.19.12</ecNumber>
    </recommendedName>
</protein>
<dbReference type="InterPro" id="IPR018200">
    <property type="entry name" value="USP_CS"/>
</dbReference>
<dbReference type="GO" id="GO:0016579">
    <property type="term" value="P:protein deubiquitination"/>
    <property type="evidence" value="ECO:0007669"/>
    <property type="project" value="InterPro"/>
</dbReference>
<evidence type="ECO:0000313" key="11">
    <source>
        <dbReference type="EMBL" id="KAK7056503.1"/>
    </source>
</evidence>
<feature type="compositionally biased region" description="Polar residues" evidence="8">
    <location>
        <begin position="374"/>
        <end position="385"/>
    </location>
</feature>
<keyword evidence="6 11" id="KW-0378">Hydrolase</keyword>
<dbReference type="CDD" id="cd02674">
    <property type="entry name" value="Peptidase_C19R"/>
    <property type="match status" value="1"/>
</dbReference>
<dbReference type="PROSITE" id="PS00972">
    <property type="entry name" value="USP_1"/>
    <property type="match status" value="1"/>
</dbReference>
<feature type="compositionally biased region" description="Polar residues" evidence="8">
    <location>
        <begin position="715"/>
        <end position="728"/>
    </location>
</feature>
<keyword evidence="7" id="KW-0788">Thiol protease</keyword>
<gene>
    <name evidence="11" type="primary">DOA4</name>
    <name evidence="11" type="ORF">VNI00_003059</name>
</gene>
<dbReference type="Gene3D" id="3.90.70.10">
    <property type="entry name" value="Cysteine proteinases"/>
    <property type="match status" value="1"/>
</dbReference>
<keyword evidence="5" id="KW-0833">Ubl conjugation pathway</keyword>
<dbReference type="InterPro" id="IPR001394">
    <property type="entry name" value="Peptidase_C19_UCH"/>
</dbReference>
<feature type="compositionally biased region" description="Polar residues" evidence="8">
    <location>
        <begin position="115"/>
        <end position="124"/>
    </location>
</feature>
<feature type="compositionally biased region" description="Polar residues" evidence="8">
    <location>
        <begin position="772"/>
        <end position="783"/>
    </location>
</feature>
<dbReference type="PROSITE" id="PS50206">
    <property type="entry name" value="RHODANESE_3"/>
    <property type="match status" value="1"/>
</dbReference>
<evidence type="ECO:0000256" key="6">
    <source>
        <dbReference type="ARBA" id="ARBA00022801"/>
    </source>
</evidence>
<comment type="caution">
    <text evidence="11">The sequence shown here is derived from an EMBL/GenBank/DDBJ whole genome shotgun (WGS) entry which is preliminary data.</text>
</comment>
<feature type="region of interest" description="Disordered" evidence="8">
    <location>
        <begin position="109"/>
        <end position="132"/>
    </location>
</feature>
<dbReference type="InterPro" id="IPR036873">
    <property type="entry name" value="Rhodanese-like_dom_sf"/>
</dbReference>
<evidence type="ECO:0000259" key="10">
    <source>
        <dbReference type="PROSITE" id="PS50235"/>
    </source>
</evidence>
<keyword evidence="12" id="KW-1185">Reference proteome</keyword>
<comment type="similarity">
    <text evidence="2">Belongs to the peptidase C19 family.</text>
</comment>
<feature type="region of interest" description="Disordered" evidence="8">
    <location>
        <begin position="801"/>
        <end position="830"/>
    </location>
</feature>